<evidence type="ECO:0000256" key="2">
    <source>
        <dbReference type="SAM" id="SignalP"/>
    </source>
</evidence>
<evidence type="ECO:0000313" key="4">
    <source>
        <dbReference type="Proteomes" id="UP000032303"/>
    </source>
</evidence>
<dbReference type="Gene3D" id="2.40.160.40">
    <property type="entry name" value="monomeric porin ompg"/>
    <property type="match status" value="1"/>
</dbReference>
<evidence type="ECO:0000256" key="1">
    <source>
        <dbReference type="ARBA" id="ARBA00022729"/>
    </source>
</evidence>
<evidence type="ECO:0008006" key="5">
    <source>
        <dbReference type="Google" id="ProtNLM"/>
    </source>
</evidence>
<dbReference type="KEGG" id="pgb:H744_1c0312"/>
<dbReference type="AlphaFoldDB" id="A0A0C5WGL0"/>
<proteinExistence type="predicted"/>
<dbReference type="Proteomes" id="UP000032303">
    <property type="component" value="Chromosome 1"/>
</dbReference>
<keyword evidence="1 2" id="KW-0732">Signal</keyword>
<dbReference type="STRING" id="658445.H744_1c0312"/>
<feature type="chain" id="PRO_5002191760" description="Porin" evidence="2">
    <location>
        <begin position="24"/>
        <end position="320"/>
    </location>
</feature>
<dbReference type="PATRIC" id="fig|658445.3.peg.342"/>
<reference evidence="3 4" key="1">
    <citation type="submission" date="2013-05" db="EMBL/GenBank/DDBJ databases">
        <title>Complete genome sequence of the lipase-producing bacterium Photobacterium gaetbulicola Gung47.</title>
        <authorList>
            <person name="Kim Y.-O."/>
        </authorList>
    </citation>
    <scope>NUCLEOTIDE SEQUENCE [LARGE SCALE GENOMIC DNA]</scope>
    <source>
        <strain evidence="3 4">Gung47</strain>
    </source>
</reference>
<gene>
    <name evidence="3" type="ORF">H744_1c0312</name>
</gene>
<protein>
    <recommendedName>
        <fullName evidence="5">Porin</fullName>
    </recommendedName>
</protein>
<keyword evidence="4" id="KW-1185">Reference proteome</keyword>
<dbReference type="HOGENOM" id="CLU_868358_0_0_6"/>
<feature type="signal peptide" evidence="2">
    <location>
        <begin position="1"/>
        <end position="23"/>
    </location>
</feature>
<sequence>MKHLSSPTLLACASLLASTSAYSAYVEIGSEYEDWGDQPQRTNHVPYVAFEFNPVDDSSLFLYANFSYRHMDQSDERTWNNRARQDLAIGLSEWYEDIGLWWGPKFQIRNEMYANDTRRTEYRFYNNMAYRLAEDYELILDGFIAPVGSHNRPRGEDCVGENGCQDPANNDRREDYWDYYHELDFGLRTHLSWDKTLQTTLYSEVSKQNDYGDDNRYWEENKRVEWQLRVNYTQRFNDLTLTPFVRYTFHREAESVGYGNKDELRIRAGLWGDYKLDDKSKLLFETYYQTEDKENFENDWNQQQWTDDYFFVKLAYRRSF</sequence>
<dbReference type="OrthoDB" id="5880791at2"/>
<dbReference type="EMBL" id="CP005973">
    <property type="protein sequence ID" value="AJR05337.1"/>
    <property type="molecule type" value="Genomic_DNA"/>
</dbReference>
<accession>A0A0C5WGL0</accession>
<evidence type="ECO:0000313" key="3">
    <source>
        <dbReference type="EMBL" id="AJR05337.1"/>
    </source>
</evidence>
<name>A0A0C5WGL0_9GAMM</name>
<dbReference type="InterPro" id="IPR053713">
    <property type="entry name" value="Bact_OM_Channel_sf"/>
</dbReference>
<organism evidence="3 4">
    <name type="scientific">Photobacterium gaetbulicola Gung47</name>
    <dbReference type="NCBI Taxonomy" id="658445"/>
    <lineage>
        <taxon>Bacteria</taxon>
        <taxon>Pseudomonadati</taxon>
        <taxon>Pseudomonadota</taxon>
        <taxon>Gammaproteobacteria</taxon>
        <taxon>Vibrionales</taxon>
        <taxon>Vibrionaceae</taxon>
        <taxon>Photobacterium</taxon>
    </lineage>
</organism>